<dbReference type="SUPFAM" id="SSF74650">
    <property type="entry name" value="Galactose mutarotase-like"/>
    <property type="match status" value="1"/>
</dbReference>
<evidence type="ECO:0000256" key="3">
    <source>
        <dbReference type="ARBA" id="ARBA00041343"/>
    </source>
</evidence>
<organism evidence="9 10">
    <name type="scientific">Papiliotrema laurentii</name>
    <name type="common">Cryptococcus laurentii</name>
    <dbReference type="NCBI Taxonomy" id="5418"/>
    <lineage>
        <taxon>Eukaryota</taxon>
        <taxon>Fungi</taxon>
        <taxon>Dikarya</taxon>
        <taxon>Basidiomycota</taxon>
        <taxon>Agaricomycotina</taxon>
        <taxon>Tremellomycetes</taxon>
        <taxon>Tremellales</taxon>
        <taxon>Rhynchogastremaceae</taxon>
        <taxon>Papiliotrema</taxon>
    </lineage>
</organism>
<keyword evidence="10" id="KW-1185">Reference proteome</keyword>
<dbReference type="Pfam" id="PF01055">
    <property type="entry name" value="Glyco_hydro_31_2nd"/>
    <property type="match status" value="1"/>
</dbReference>
<name>A0AAD9CXV3_PAPLA</name>
<protein>
    <recommendedName>
        <fullName evidence="3">Maltase</fullName>
    </recommendedName>
</protein>
<sequence>MDDKAAQSAKEDDPAQADQQGYTVTEVRTTLFGLTAHLSLLGPAVNAYGNDVQDLILDVQQQAPNRLRVHIYDAAGKHFQIPHHVLPFPPDGRSTDCDMHFEYTSHPFAFWVSRKSTRDIIFDTRSSSIPLYKENLTMDHLAEPATHGTAMHCHPLVFSDQYLQLSTALPSDANVYGLGEYVGSLRRKEEVQTMWNMDNVAKRGNNMYGSHPFYMETRWRSGTSCNETPTSQPPTSASHGVFMRNSHGMDVLVRDGVLQCKILGGTLDLYFVSGPSPQDVVRQYSEIVGRPARIPDWAFGFHLSELKKMKEAEIPLETVWSDLDYMDRKRNFEVSADFEPKRFGALHDWLKSCNQHYIPLVDAAIAVPGERDRYKAYERGKEMDIWIKAPNGEDIQGTVWPGLTVFPDWTHRSASSWMAECLDDFRKTVSYDGRWFDMNEPASFATGYDLNVLPTDSDDGKRAKLSRISQWRGKEILHPCEGEDWRERKKVETAMALEWSKIRGGDNGLDYPPYRLHETKGCLGSHTVPPSGHLADGTRVYNQHNLYRKQGAIAIREALSAQDPGKRHFVLSRSTFAGQGRGGLGDNDSDWISMKQSIAGVLQFQILQMPMVGPDACGFFGDATEELCARWMALAAFFPFYRNHNCLGCSDQEPYRWASVAEATRKGMRIRYALLPMWESLFIKANLDGTAPVRPLFFEFGSAKYRDVDEQFLIGSGLLVTPVLEEGATAVRGHFPSMGGTFWRDWYTHQFIQVDENDTAEISAPLDHLPLHVRSGSVLLVYNEPGYTIAQTKKSALGLVVCLDSEDRASGEFYIDDGTTSNGPHCLVEVEVVGREVSISVQGEYQPRNKITRITVLGNRTTLIAVEGREDAVPVASGMAHAALPVDLIGDQVFNW</sequence>
<dbReference type="GO" id="GO:0005975">
    <property type="term" value="P:carbohydrate metabolic process"/>
    <property type="evidence" value="ECO:0007669"/>
    <property type="project" value="InterPro"/>
</dbReference>
<feature type="region of interest" description="Disordered" evidence="5">
    <location>
        <begin position="1"/>
        <end position="20"/>
    </location>
</feature>
<feature type="domain" description="Glycosyl hydrolase family 31 C-terminal" evidence="8">
    <location>
        <begin position="689"/>
        <end position="779"/>
    </location>
</feature>
<comment type="caution">
    <text evidence="9">The sequence shown here is derived from an EMBL/GenBank/DDBJ whole genome shotgun (WGS) entry which is preliminary data.</text>
</comment>
<dbReference type="SUPFAM" id="SSF51445">
    <property type="entry name" value="(Trans)glycosidases"/>
    <property type="match status" value="1"/>
</dbReference>
<dbReference type="SUPFAM" id="SSF51011">
    <property type="entry name" value="Glycosyl hydrolase domain"/>
    <property type="match status" value="1"/>
</dbReference>
<dbReference type="InterPro" id="IPR013780">
    <property type="entry name" value="Glyco_hydro_b"/>
</dbReference>
<reference evidence="9" key="1">
    <citation type="submission" date="2023-02" db="EMBL/GenBank/DDBJ databases">
        <title>Identification and recombinant expression of a fungal hydrolase from Papiliotrema laurentii that hydrolyzes apple cutin and clears colloidal polyester polyurethane.</title>
        <authorList>
            <consortium name="DOE Joint Genome Institute"/>
            <person name="Roman V.A."/>
            <person name="Bojanowski C."/>
            <person name="Crable B.R."/>
            <person name="Wagner D.N."/>
            <person name="Hung C.S."/>
            <person name="Nadeau L.J."/>
            <person name="Schratz L."/>
            <person name="Haridas S."/>
            <person name="Pangilinan J."/>
            <person name="Lipzen A."/>
            <person name="Na H."/>
            <person name="Yan M."/>
            <person name="Ng V."/>
            <person name="Grigoriev I.V."/>
            <person name="Spatafora J.W."/>
            <person name="Barlow D."/>
            <person name="Biffinger J."/>
            <person name="Kelley-Loughnane N."/>
            <person name="Varaljay V.A."/>
            <person name="Crookes-Goodson W.J."/>
        </authorList>
    </citation>
    <scope>NUCLEOTIDE SEQUENCE</scope>
    <source>
        <strain evidence="9">5307AH</strain>
    </source>
</reference>
<dbReference type="InterPro" id="IPR000322">
    <property type="entry name" value="Glyco_hydro_31_TIM"/>
</dbReference>
<dbReference type="InterPro" id="IPR048395">
    <property type="entry name" value="Glyco_hydro_31_C"/>
</dbReference>
<dbReference type="Pfam" id="PF21365">
    <property type="entry name" value="Glyco_hydro_31_3rd"/>
    <property type="match status" value="1"/>
</dbReference>
<dbReference type="Gene3D" id="2.60.40.1760">
    <property type="entry name" value="glycosyl hydrolase (family 31)"/>
    <property type="match status" value="1"/>
</dbReference>
<feature type="domain" description="Glycoside hydrolase family 31 TIM barrel" evidence="6">
    <location>
        <begin position="292"/>
        <end position="680"/>
    </location>
</feature>
<keyword evidence="4 9" id="KW-0378">Hydrolase</keyword>
<dbReference type="AlphaFoldDB" id="A0AAD9CXV3"/>
<evidence type="ECO:0000259" key="7">
    <source>
        <dbReference type="Pfam" id="PF13802"/>
    </source>
</evidence>
<dbReference type="CDD" id="cd06602">
    <property type="entry name" value="GH31_MGAM_SI_GAA"/>
    <property type="match status" value="1"/>
</dbReference>
<dbReference type="Gene3D" id="3.20.20.80">
    <property type="entry name" value="Glycosidases"/>
    <property type="match status" value="1"/>
</dbReference>
<evidence type="ECO:0000259" key="6">
    <source>
        <dbReference type="Pfam" id="PF01055"/>
    </source>
</evidence>
<dbReference type="InterPro" id="IPR025887">
    <property type="entry name" value="Glyco_hydro_31_N_dom"/>
</dbReference>
<keyword evidence="2" id="KW-0325">Glycoprotein</keyword>
<comment type="similarity">
    <text evidence="1 4">Belongs to the glycosyl hydrolase 31 family.</text>
</comment>
<dbReference type="Proteomes" id="UP001182556">
    <property type="component" value="Unassembled WGS sequence"/>
</dbReference>
<accession>A0AAD9CXV3</accession>
<evidence type="ECO:0000313" key="10">
    <source>
        <dbReference type="Proteomes" id="UP001182556"/>
    </source>
</evidence>
<gene>
    <name evidence="9" type="ORF">DB88DRAFT_518172</name>
</gene>
<dbReference type="GO" id="GO:0004553">
    <property type="term" value="F:hydrolase activity, hydrolyzing O-glycosyl compounds"/>
    <property type="evidence" value="ECO:0007669"/>
    <property type="project" value="InterPro"/>
</dbReference>
<dbReference type="GO" id="GO:0030246">
    <property type="term" value="F:carbohydrate binding"/>
    <property type="evidence" value="ECO:0007669"/>
    <property type="project" value="InterPro"/>
</dbReference>
<evidence type="ECO:0000256" key="5">
    <source>
        <dbReference type="SAM" id="MobiDB-lite"/>
    </source>
</evidence>
<dbReference type="EMBL" id="JAODAN010000011">
    <property type="protein sequence ID" value="KAK1921126.1"/>
    <property type="molecule type" value="Genomic_DNA"/>
</dbReference>
<feature type="domain" description="Glycoside hydrolase family 31 N-terminal" evidence="7">
    <location>
        <begin position="59"/>
        <end position="218"/>
    </location>
</feature>
<evidence type="ECO:0000256" key="4">
    <source>
        <dbReference type="RuleBase" id="RU361185"/>
    </source>
</evidence>
<evidence type="ECO:0000259" key="8">
    <source>
        <dbReference type="Pfam" id="PF21365"/>
    </source>
</evidence>
<feature type="compositionally biased region" description="Basic and acidic residues" evidence="5">
    <location>
        <begin position="1"/>
        <end position="13"/>
    </location>
</feature>
<dbReference type="Gene3D" id="2.60.40.1180">
    <property type="entry name" value="Golgi alpha-mannosidase II"/>
    <property type="match status" value="2"/>
</dbReference>
<dbReference type="PANTHER" id="PTHR22762:SF133">
    <property type="entry name" value="P-TYPE DOMAIN-CONTAINING PROTEIN"/>
    <property type="match status" value="1"/>
</dbReference>
<proteinExistence type="inferred from homology"/>
<dbReference type="PANTHER" id="PTHR22762">
    <property type="entry name" value="ALPHA-GLUCOSIDASE"/>
    <property type="match status" value="1"/>
</dbReference>
<evidence type="ECO:0000256" key="1">
    <source>
        <dbReference type="ARBA" id="ARBA00007806"/>
    </source>
</evidence>
<dbReference type="InterPro" id="IPR011013">
    <property type="entry name" value="Gal_mutarotase_sf_dom"/>
</dbReference>
<dbReference type="Pfam" id="PF13802">
    <property type="entry name" value="Gal_mutarotas_2"/>
    <property type="match status" value="1"/>
</dbReference>
<dbReference type="InterPro" id="IPR017853">
    <property type="entry name" value="GH"/>
</dbReference>
<evidence type="ECO:0000313" key="9">
    <source>
        <dbReference type="EMBL" id="KAK1921126.1"/>
    </source>
</evidence>
<keyword evidence="4" id="KW-0326">Glycosidase</keyword>
<evidence type="ECO:0000256" key="2">
    <source>
        <dbReference type="ARBA" id="ARBA00023180"/>
    </source>
</evidence>
<dbReference type="CDD" id="cd14752">
    <property type="entry name" value="GH31_N"/>
    <property type="match status" value="1"/>
</dbReference>